<gene>
    <name evidence="2" type="ORF">PSYICH_LOCUS14551</name>
</gene>
<proteinExistence type="predicted"/>
<dbReference type="AlphaFoldDB" id="A0A9P0GLS8"/>
<sequence>MFEEGNQITVEEVDRVLSEIESKYSPVECGPIHDSFEENLAVLSKEFDSVGVEPIDLKKPISKVFKQVVSSSRSLVQIHRRTLSQMRDVNITVQTKNSNSNYLRKVVDDCNTKINMYEDKTGILQNKISVLEDKVTEHKKKETDMKNEIEKIKRYCNMKNGEYSRHIRQVSEENKRLKESLGTDINTTHSKDEVLLKIIAKYKANEEIYKETIHKLQENNRQLLEEVIDLKSKRKY</sequence>
<dbReference type="OrthoDB" id="312015at2759"/>
<dbReference type="Proteomes" id="UP001153636">
    <property type="component" value="Chromosome 8"/>
</dbReference>
<dbReference type="EMBL" id="OV651820">
    <property type="protein sequence ID" value="CAH1114441.1"/>
    <property type="molecule type" value="Genomic_DNA"/>
</dbReference>
<accession>A0A9P0GLS8</accession>
<evidence type="ECO:0000256" key="1">
    <source>
        <dbReference type="SAM" id="Coils"/>
    </source>
</evidence>
<protein>
    <submittedName>
        <fullName evidence="2">Uncharacterized protein</fullName>
    </submittedName>
</protein>
<keyword evidence="3" id="KW-1185">Reference proteome</keyword>
<name>A0A9P0GLS8_9CUCU</name>
<evidence type="ECO:0000313" key="3">
    <source>
        <dbReference type="Proteomes" id="UP001153636"/>
    </source>
</evidence>
<feature type="coiled-coil region" evidence="1">
    <location>
        <begin position="199"/>
        <end position="233"/>
    </location>
</feature>
<organism evidence="2 3">
    <name type="scientific">Psylliodes chrysocephalus</name>
    <dbReference type="NCBI Taxonomy" id="3402493"/>
    <lineage>
        <taxon>Eukaryota</taxon>
        <taxon>Metazoa</taxon>
        <taxon>Ecdysozoa</taxon>
        <taxon>Arthropoda</taxon>
        <taxon>Hexapoda</taxon>
        <taxon>Insecta</taxon>
        <taxon>Pterygota</taxon>
        <taxon>Neoptera</taxon>
        <taxon>Endopterygota</taxon>
        <taxon>Coleoptera</taxon>
        <taxon>Polyphaga</taxon>
        <taxon>Cucujiformia</taxon>
        <taxon>Chrysomeloidea</taxon>
        <taxon>Chrysomelidae</taxon>
        <taxon>Galerucinae</taxon>
        <taxon>Alticini</taxon>
        <taxon>Psylliodes</taxon>
    </lineage>
</organism>
<reference evidence="2" key="1">
    <citation type="submission" date="2022-01" db="EMBL/GenBank/DDBJ databases">
        <authorList>
            <person name="King R."/>
        </authorList>
    </citation>
    <scope>NUCLEOTIDE SEQUENCE</scope>
</reference>
<keyword evidence="1" id="KW-0175">Coiled coil</keyword>
<evidence type="ECO:0000313" key="2">
    <source>
        <dbReference type="EMBL" id="CAH1114441.1"/>
    </source>
</evidence>